<dbReference type="InterPro" id="IPR017689">
    <property type="entry name" value="BamD"/>
</dbReference>
<dbReference type="PATRIC" id="fig|1622118.3.peg.37"/>
<keyword evidence="6" id="KW-1185">Reference proteome</keyword>
<dbReference type="KEGG" id="lut:Lupro_00180"/>
<dbReference type="SUPFAM" id="SSF48452">
    <property type="entry name" value="TPR-like"/>
    <property type="match status" value="1"/>
</dbReference>
<dbReference type="InterPro" id="IPR011990">
    <property type="entry name" value="TPR-like_helical_dom_sf"/>
</dbReference>
<dbReference type="InterPro" id="IPR039565">
    <property type="entry name" value="BamD-like"/>
</dbReference>
<dbReference type="RefSeq" id="WP_068205494.1">
    <property type="nucleotide sequence ID" value="NZ_CP013355.1"/>
</dbReference>
<evidence type="ECO:0000256" key="3">
    <source>
        <dbReference type="ARBA" id="ARBA00023237"/>
    </source>
</evidence>
<dbReference type="PROSITE" id="PS51257">
    <property type="entry name" value="PROKAR_LIPOPROTEIN"/>
    <property type="match status" value="1"/>
</dbReference>
<dbReference type="Pfam" id="PF13525">
    <property type="entry name" value="YfiO"/>
    <property type="match status" value="1"/>
</dbReference>
<gene>
    <name evidence="5" type="ORF">Lupro_00180</name>
</gene>
<keyword evidence="2" id="KW-0472">Membrane</keyword>
<keyword evidence="1" id="KW-0732">Signal</keyword>
<dbReference type="Proteomes" id="UP000059672">
    <property type="component" value="Chromosome"/>
</dbReference>
<dbReference type="NCBIfam" id="TIGR03302">
    <property type="entry name" value="OM_YfiO"/>
    <property type="match status" value="1"/>
</dbReference>
<keyword evidence="3" id="KW-0998">Cell outer membrane</keyword>
<evidence type="ECO:0000256" key="1">
    <source>
        <dbReference type="ARBA" id="ARBA00022729"/>
    </source>
</evidence>
<evidence type="ECO:0000313" key="6">
    <source>
        <dbReference type="Proteomes" id="UP000059672"/>
    </source>
</evidence>
<feature type="domain" description="Outer membrane lipoprotein BamD-like" evidence="4">
    <location>
        <begin position="32"/>
        <end position="223"/>
    </location>
</feature>
<evidence type="ECO:0000313" key="5">
    <source>
        <dbReference type="EMBL" id="AMC09776.1"/>
    </source>
</evidence>
<proteinExistence type="predicted"/>
<dbReference type="AlphaFoldDB" id="A0A109RNQ1"/>
<dbReference type="OrthoDB" id="9770761at2"/>
<reference evidence="5 6" key="2">
    <citation type="journal article" date="2016" name="Int. J. Syst. Evol. Microbiol.">
        <title>Lutibacter profundi sp. nov., isolated from a deep-sea hydrothermal system on the Arctic Mid-Ocean Ridge and emended description of the genus Lutibacter.</title>
        <authorList>
            <person name="Le Moine Bauer S."/>
            <person name="Roalkvam I."/>
            <person name="Steen I.H."/>
            <person name="Dahle H."/>
        </authorList>
    </citation>
    <scope>NUCLEOTIDE SEQUENCE [LARGE SCALE GENOMIC DNA]</scope>
    <source>
        <strain evidence="5 6">LP1</strain>
    </source>
</reference>
<evidence type="ECO:0000256" key="2">
    <source>
        <dbReference type="ARBA" id="ARBA00023136"/>
    </source>
</evidence>
<organism evidence="5 6">
    <name type="scientific">Lutibacter profundi</name>
    <dbReference type="NCBI Taxonomy" id="1622118"/>
    <lineage>
        <taxon>Bacteria</taxon>
        <taxon>Pseudomonadati</taxon>
        <taxon>Bacteroidota</taxon>
        <taxon>Flavobacteriia</taxon>
        <taxon>Flavobacteriales</taxon>
        <taxon>Flavobacteriaceae</taxon>
        <taxon>Lutibacter</taxon>
    </lineage>
</organism>
<dbReference type="Gene3D" id="1.25.40.10">
    <property type="entry name" value="Tetratricopeptide repeat domain"/>
    <property type="match status" value="1"/>
</dbReference>
<protein>
    <recommendedName>
        <fullName evidence="4">Outer membrane lipoprotein BamD-like domain-containing protein</fullName>
    </recommendedName>
</protein>
<dbReference type="STRING" id="1622118.Lupro_00180"/>
<dbReference type="EMBL" id="CP013355">
    <property type="protein sequence ID" value="AMC09776.1"/>
    <property type="molecule type" value="Genomic_DNA"/>
</dbReference>
<dbReference type="PANTHER" id="PTHR37423:SF6">
    <property type="entry name" value="CELL DIVISION COORDINATOR CPOB"/>
    <property type="match status" value="1"/>
</dbReference>
<evidence type="ECO:0000259" key="4">
    <source>
        <dbReference type="Pfam" id="PF13525"/>
    </source>
</evidence>
<name>A0A109RNQ1_9FLAO</name>
<accession>A0A109RNQ1</accession>
<dbReference type="PANTHER" id="PTHR37423">
    <property type="entry name" value="SOLUBLE LYTIC MUREIN TRANSGLYCOSYLASE-RELATED"/>
    <property type="match status" value="1"/>
</dbReference>
<sequence length="275" mass="32127">MQKNKIYIFILLIALGFSSCSEYQKVLNKGTVEKQYQMATKMYEEQKFGKAIQLFEKITPNYRGKPQMERIQYMVAQAHYNTKQYSLAAYYFDKFEKNYPKSSKIEEAAYLSAHSHYLASPIFSLDQKDTYEAITALQNFIFKFPNSANIANANKYIKELTHKLEKKSFEIAKQYYHTEDYIAAIVAFDNLLSDYLGTSYKEEALYFKFKSAYELAINSYITKKEERTTNAIKIHERFKRSFPNSEYLKETEGLLTNLTKELNSLTALKTQTNGL</sequence>
<reference evidence="6" key="1">
    <citation type="submission" date="2015-12" db="EMBL/GenBank/DDBJ databases">
        <title>Complete genome sequence of Lutibacter profundus strain LP1.</title>
        <authorList>
            <person name="Wissuwa J."/>
            <person name="Le Moine Bauer S."/>
            <person name="Stokke R."/>
            <person name="Dahle H."/>
            <person name="Steen I.H."/>
        </authorList>
    </citation>
    <scope>NUCLEOTIDE SEQUENCE [LARGE SCALE GENOMIC DNA]</scope>
    <source>
        <strain evidence="6">LP1</strain>
    </source>
</reference>